<dbReference type="InterPro" id="IPR017904">
    <property type="entry name" value="ADF/Cofilin"/>
</dbReference>
<comment type="subcellular location">
    <subcellularLocation>
        <location evidence="1">Nucleus matrix</location>
    </subcellularLocation>
</comment>
<dbReference type="CDD" id="cd11286">
    <property type="entry name" value="ADF_cofilin_like"/>
    <property type="match status" value="1"/>
</dbReference>
<protein>
    <recommendedName>
        <fullName evidence="3">Cofilin</fullName>
    </recommendedName>
    <alternativeName>
        <fullName evidence="5">Actin-depolymerizing factor 1</fullName>
    </alternativeName>
</protein>
<keyword evidence="8" id="KW-1185">Reference proteome</keyword>
<dbReference type="InterPro" id="IPR029006">
    <property type="entry name" value="ADF-H/Gelsolin-like_dom_sf"/>
</dbReference>
<organism evidence="7 8">
    <name type="scientific">Aaosphaeria arxii CBS 175.79</name>
    <dbReference type="NCBI Taxonomy" id="1450172"/>
    <lineage>
        <taxon>Eukaryota</taxon>
        <taxon>Fungi</taxon>
        <taxon>Dikarya</taxon>
        <taxon>Ascomycota</taxon>
        <taxon>Pezizomycotina</taxon>
        <taxon>Dothideomycetes</taxon>
        <taxon>Pleosporomycetidae</taxon>
        <taxon>Pleosporales</taxon>
        <taxon>Pleosporales incertae sedis</taxon>
        <taxon>Aaosphaeria</taxon>
    </lineage>
</organism>
<dbReference type="PANTHER" id="PTHR11913">
    <property type="entry name" value="COFILIN-RELATED"/>
    <property type="match status" value="1"/>
</dbReference>
<dbReference type="SMART" id="SM00102">
    <property type="entry name" value="ADF"/>
    <property type="match status" value="1"/>
</dbReference>
<dbReference type="EMBL" id="ML978067">
    <property type="protein sequence ID" value="KAF2019489.1"/>
    <property type="molecule type" value="Genomic_DNA"/>
</dbReference>
<dbReference type="SUPFAM" id="SSF55753">
    <property type="entry name" value="Actin depolymerizing proteins"/>
    <property type="match status" value="1"/>
</dbReference>
<feature type="domain" description="ADF-H" evidence="6">
    <location>
        <begin position="6"/>
        <end position="149"/>
    </location>
</feature>
<evidence type="ECO:0000259" key="6">
    <source>
        <dbReference type="PROSITE" id="PS51263"/>
    </source>
</evidence>
<dbReference type="PROSITE" id="PS51263">
    <property type="entry name" value="ADF_H"/>
    <property type="match status" value="1"/>
</dbReference>
<evidence type="ECO:0000256" key="4">
    <source>
        <dbReference type="ARBA" id="ARBA00023203"/>
    </source>
</evidence>
<keyword evidence="4" id="KW-0009">Actin-binding</keyword>
<dbReference type="GO" id="GO:0030042">
    <property type="term" value="P:actin filament depolymerization"/>
    <property type="evidence" value="ECO:0007669"/>
    <property type="project" value="InterPro"/>
</dbReference>
<comment type="similarity">
    <text evidence="2">Belongs to the actin-binding proteins ADF family.</text>
</comment>
<dbReference type="AlphaFoldDB" id="A0A6A5Y2L1"/>
<sequence>MSIPSGIRISDECIAAVHALHSPKRCPNKLRFVIFKVDDDQQSVVVEASSSEPDYETFRQMLCDASDHKTTSLAPPRYAVYDVDYDLGQEGKRTKSIFISWIPVHTPLKLCMVYASTREYLRKALNIEVSIHADSIDELEWESILEKVSSGRA</sequence>
<proteinExistence type="inferred from homology"/>
<evidence type="ECO:0000256" key="5">
    <source>
        <dbReference type="ARBA" id="ARBA00032427"/>
    </source>
</evidence>
<dbReference type="GO" id="GO:0015629">
    <property type="term" value="C:actin cytoskeleton"/>
    <property type="evidence" value="ECO:0007669"/>
    <property type="project" value="InterPro"/>
</dbReference>
<dbReference type="RefSeq" id="XP_033387828.1">
    <property type="nucleotide sequence ID" value="XM_033530319.1"/>
</dbReference>
<evidence type="ECO:0000313" key="7">
    <source>
        <dbReference type="EMBL" id="KAF2019489.1"/>
    </source>
</evidence>
<name>A0A6A5Y2L1_9PLEO</name>
<dbReference type="Pfam" id="PF00241">
    <property type="entry name" value="Cofilin_ADF"/>
    <property type="match status" value="1"/>
</dbReference>
<gene>
    <name evidence="7" type="ORF">BU24DRAFT_439608</name>
</gene>
<dbReference type="GO" id="GO:0016363">
    <property type="term" value="C:nuclear matrix"/>
    <property type="evidence" value="ECO:0007669"/>
    <property type="project" value="UniProtKB-SubCell"/>
</dbReference>
<reference evidence="7" key="1">
    <citation type="journal article" date="2020" name="Stud. Mycol.">
        <title>101 Dothideomycetes genomes: a test case for predicting lifestyles and emergence of pathogens.</title>
        <authorList>
            <person name="Haridas S."/>
            <person name="Albert R."/>
            <person name="Binder M."/>
            <person name="Bloem J."/>
            <person name="Labutti K."/>
            <person name="Salamov A."/>
            <person name="Andreopoulos B."/>
            <person name="Baker S."/>
            <person name="Barry K."/>
            <person name="Bills G."/>
            <person name="Bluhm B."/>
            <person name="Cannon C."/>
            <person name="Castanera R."/>
            <person name="Culley D."/>
            <person name="Daum C."/>
            <person name="Ezra D."/>
            <person name="Gonzalez J."/>
            <person name="Henrissat B."/>
            <person name="Kuo A."/>
            <person name="Liang C."/>
            <person name="Lipzen A."/>
            <person name="Lutzoni F."/>
            <person name="Magnuson J."/>
            <person name="Mondo S."/>
            <person name="Nolan M."/>
            <person name="Ohm R."/>
            <person name="Pangilinan J."/>
            <person name="Park H.-J."/>
            <person name="Ramirez L."/>
            <person name="Alfaro M."/>
            <person name="Sun H."/>
            <person name="Tritt A."/>
            <person name="Yoshinaga Y."/>
            <person name="Zwiers L.-H."/>
            <person name="Turgeon B."/>
            <person name="Goodwin S."/>
            <person name="Spatafora J."/>
            <person name="Crous P."/>
            <person name="Grigoriev I."/>
        </authorList>
    </citation>
    <scope>NUCLEOTIDE SEQUENCE</scope>
    <source>
        <strain evidence="7">CBS 175.79</strain>
    </source>
</reference>
<dbReference type="GO" id="GO:0003779">
    <property type="term" value="F:actin binding"/>
    <property type="evidence" value="ECO:0007669"/>
    <property type="project" value="UniProtKB-KW"/>
</dbReference>
<dbReference type="InterPro" id="IPR002108">
    <property type="entry name" value="ADF-H"/>
</dbReference>
<dbReference type="Proteomes" id="UP000799778">
    <property type="component" value="Unassembled WGS sequence"/>
</dbReference>
<dbReference type="OrthoDB" id="10249245at2759"/>
<dbReference type="GeneID" id="54287716"/>
<accession>A0A6A5Y2L1</accession>
<evidence type="ECO:0000313" key="8">
    <source>
        <dbReference type="Proteomes" id="UP000799778"/>
    </source>
</evidence>
<dbReference type="Gene3D" id="3.40.20.10">
    <property type="entry name" value="Severin"/>
    <property type="match status" value="1"/>
</dbReference>
<evidence type="ECO:0000256" key="1">
    <source>
        <dbReference type="ARBA" id="ARBA00004109"/>
    </source>
</evidence>
<evidence type="ECO:0000256" key="2">
    <source>
        <dbReference type="ARBA" id="ARBA00006844"/>
    </source>
</evidence>
<evidence type="ECO:0000256" key="3">
    <source>
        <dbReference type="ARBA" id="ARBA00015630"/>
    </source>
</evidence>